<comment type="similarity">
    <text evidence="1">Belongs to the 'phage' integrase family.</text>
</comment>
<dbReference type="InterPro" id="IPR002104">
    <property type="entry name" value="Integrase_catalytic"/>
</dbReference>
<dbReference type="InterPro" id="IPR010998">
    <property type="entry name" value="Integrase_recombinase_N"/>
</dbReference>
<evidence type="ECO:0000313" key="5">
    <source>
        <dbReference type="EMBL" id="QNO18942.1"/>
    </source>
</evidence>
<evidence type="ECO:0000256" key="3">
    <source>
        <dbReference type="ARBA" id="ARBA00023172"/>
    </source>
</evidence>
<dbReference type="CDD" id="cd01189">
    <property type="entry name" value="INT_ICEBs1_C_like"/>
    <property type="match status" value="1"/>
</dbReference>
<accession>A0A7G9WJT0</accession>
<dbReference type="KEGG" id="caml:H6X83_04770"/>
<evidence type="ECO:0000256" key="1">
    <source>
        <dbReference type="ARBA" id="ARBA00008857"/>
    </source>
</evidence>
<dbReference type="InterPro" id="IPR050090">
    <property type="entry name" value="Tyrosine_recombinase_XerCD"/>
</dbReference>
<organism evidence="5 6">
    <name type="scientific">Caproicibacterium amylolyticum</name>
    <dbReference type="NCBI Taxonomy" id="2766537"/>
    <lineage>
        <taxon>Bacteria</taxon>
        <taxon>Bacillati</taxon>
        <taxon>Bacillota</taxon>
        <taxon>Clostridia</taxon>
        <taxon>Eubacteriales</taxon>
        <taxon>Oscillospiraceae</taxon>
        <taxon>Caproicibacterium</taxon>
    </lineage>
</organism>
<dbReference type="SUPFAM" id="SSF56349">
    <property type="entry name" value="DNA breaking-rejoining enzymes"/>
    <property type="match status" value="1"/>
</dbReference>
<dbReference type="RefSeq" id="WP_212508011.1">
    <property type="nucleotide sequence ID" value="NZ_CP060696.1"/>
</dbReference>
<dbReference type="GO" id="GO:0015074">
    <property type="term" value="P:DNA integration"/>
    <property type="evidence" value="ECO:0007669"/>
    <property type="project" value="InterPro"/>
</dbReference>
<dbReference type="Gene3D" id="1.10.150.130">
    <property type="match status" value="1"/>
</dbReference>
<dbReference type="Pfam" id="PF00589">
    <property type="entry name" value="Phage_integrase"/>
    <property type="match status" value="1"/>
</dbReference>
<feature type="domain" description="Tyr recombinase" evidence="4">
    <location>
        <begin position="168"/>
        <end position="383"/>
    </location>
</feature>
<evidence type="ECO:0000256" key="2">
    <source>
        <dbReference type="ARBA" id="ARBA00023125"/>
    </source>
</evidence>
<dbReference type="PANTHER" id="PTHR30349:SF41">
    <property type="entry name" value="INTEGRASE_RECOMBINASE PROTEIN MJ0367-RELATED"/>
    <property type="match status" value="1"/>
</dbReference>
<evidence type="ECO:0000259" key="4">
    <source>
        <dbReference type="PROSITE" id="PS51898"/>
    </source>
</evidence>
<protein>
    <submittedName>
        <fullName evidence="5">Site-specific integrase</fullName>
    </submittedName>
</protein>
<dbReference type="PROSITE" id="PS51898">
    <property type="entry name" value="TYR_RECOMBINASE"/>
    <property type="match status" value="1"/>
</dbReference>
<sequence length="395" mass="45256">MEKLTKRADGRYCERVKDPNTGKLISCYGKTEREAHKKAVDTRMMLKSGIDTSAQKDTFKSWADKWLNASELQVCNNEYKNRIGRINRLKPLWNCQIKGIRSQDVEDILISLAKFNPYTSRPTSQSTIKKLKAAAYNVFEIALENHVITENPVKQSKNHNSAIGTPPEPRRALTDEEQQWIIDTPHRAQRAAITMMYSGLRRGELTPLTWDDIDFSERTISVNKFVEYDGSTPCLKSYGKSSSAKRIVNVPKDLVKFLKAERKKDIDTGNLKILVCPDTRGKMLTKQGWRSMWYSYLLLLNVKYGHSVLSDGSKVTSVFTHEKVKMTIPNITPHWMRHTFATLLYLSGVDVLTAKEQLGHSDIKTTLDIYTHLDAKYKKKNISKLDEYLSKKDSE</sequence>
<keyword evidence="2" id="KW-0238">DNA-binding</keyword>
<keyword evidence="6" id="KW-1185">Reference proteome</keyword>
<name>A0A7G9WJT0_9FIRM</name>
<dbReference type="AlphaFoldDB" id="A0A7G9WJT0"/>
<gene>
    <name evidence="5" type="ORF">H6X83_04770</name>
</gene>
<dbReference type="InterPro" id="IPR013762">
    <property type="entry name" value="Integrase-like_cat_sf"/>
</dbReference>
<proteinExistence type="inferred from homology"/>
<reference evidence="5 6" key="1">
    <citation type="submission" date="2020-08" db="EMBL/GenBank/DDBJ databases">
        <authorList>
            <person name="Ren C."/>
            <person name="Gu Y."/>
            <person name="Xu Y."/>
        </authorList>
    </citation>
    <scope>NUCLEOTIDE SEQUENCE [LARGE SCALE GENOMIC DNA]</scope>
    <source>
        <strain evidence="5 6">LBM18003</strain>
    </source>
</reference>
<dbReference type="Gene3D" id="1.10.443.10">
    <property type="entry name" value="Intergrase catalytic core"/>
    <property type="match status" value="1"/>
</dbReference>
<dbReference type="PANTHER" id="PTHR30349">
    <property type="entry name" value="PHAGE INTEGRASE-RELATED"/>
    <property type="match status" value="1"/>
</dbReference>
<evidence type="ECO:0000313" key="6">
    <source>
        <dbReference type="Proteomes" id="UP000516046"/>
    </source>
</evidence>
<keyword evidence="3" id="KW-0233">DNA recombination</keyword>
<dbReference type="EMBL" id="CP060696">
    <property type="protein sequence ID" value="QNO18942.1"/>
    <property type="molecule type" value="Genomic_DNA"/>
</dbReference>
<dbReference type="GO" id="GO:0006310">
    <property type="term" value="P:DNA recombination"/>
    <property type="evidence" value="ECO:0007669"/>
    <property type="project" value="UniProtKB-KW"/>
</dbReference>
<dbReference type="Proteomes" id="UP000516046">
    <property type="component" value="Chromosome"/>
</dbReference>
<dbReference type="InterPro" id="IPR011010">
    <property type="entry name" value="DNA_brk_join_enz"/>
</dbReference>
<dbReference type="GO" id="GO:0003677">
    <property type="term" value="F:DNA binding"/>
    <property type="evidence" value="ECO:0007669"/>
    <property type="project" value="UniProtKB-KW"/>
</dbReference>